<keyword evidence="1" id="KW-0812">Transmembrane</keyword>
<name>A0A9R1CS48_9EURY</name>
<dbReference type="RefSeq" id="WP_256030320.1">
    <property type="nucleotide sequence ID" value="NZ_JAHLKM010000021.1"/>
</dbReference>
<feature type="transmembrane region" description="Helical" evidence="1">
    <location>
        <begin position="164"/>
        <end position="188"/>
    </location>
</feature>
<feature type="transmembrane region" description="Helical" evidence="1">
    <location>
        <begin position="53"/>
        <end position="71"/>
    </location>
</feature>
<feature type="transmembrane region" description="Helical" evidence="1">
    <location>
        <begin position="120"/>
        <end position="143"/>
    </location>
</feature>
<evidence type="ECO:0000313" key="3">
    <source>
        <dbReference type="Proteomes" id="UP001139494"/>
    </source>
</evidence>
<dbReference type="PANTHER" id="PTHR37692:SF1">
    <property type="entry name" value="DUF420 DOMAIN-CONTAINING PROTEIN"/>
    <property type="match status" value="1"/>
</dbReference>
<sequence length="199" mass="21423">MSTARGGIAREHPRAIAAFLTVVGYVVVLGTLYTDTGIYPEISESTVDLLSHAIAVVNAATIVSLLAGVYFIRTDRIEKHRAAMITAFVLILLFLVLYLLKTGGGGRKEIVAGAPLRSVYLGTLGIHIVLSVLSVPFVIYAITLGLTRTPTELKATAHARVGRIAVTAWLVSLALGIFAYLMLTFYYGPEQIEFVRGMA</sequence>
<evidence type="ECO:0000313" key="2">
    <source>
        <dbReference type="EMBL" id="MCQ4334283.1"/>
    </source>
</evidence>
<dbReference type="Pfam" id="PF04238">
    <property type="entry name" value="DUF420"/>
    <property type="match status" value="1"/>
</dbReference>
<feature type="transmembrane region" description="Helical" evidence="1">
    <location>
        <begin position="83"/>
        <end position="100"/>
    </location>
</feature>
<feature type="transmembrane region" description="Helical" evidence="1">
    <location>
        <begin position="15"/>
        <end position="33"/>
    </location>
</feature>
<keyword evidence="3" id="KW-1185">Reference proteome</keyword>
<accession>A0A9R1CS48</accession>
<dbReference type="AlphaFoldDB" id="A0A9R1CS48"/>
<keyword evidence="1" id="KW-1133">Transmembrane helix</keyword>
<dbReference type="PANTHER" id="PTHR37692">
    <property type="entry name" value="HYPOTHETICAL MEMBRANE SPANNING PROTEIN"/>
    <property type="match status" value="1"/>
</dbReference>
<reference evidence="2" key="1">
    <citation type="journal article" date="2023" name="Front. Microbiol.">
        <title>Genomic-based phylogenetic and metabolic analyses of the genus Natronomonas, and description of Natronomonas aquatica sp. nov.</title>
        <authorList>
            <person name="Garcia-Roldan A."/>
            <person name="Duran-Viseras A."/>
            <person name="de la Haba R.R."/>
            <person name="Corral P."/>
            <person name="Sanchez-Porro C."/>
            <person name="Ventosa A."/>
        </authorList>
    </citation>
    <scope>NUCLEOTIDE SEQUENCE</scope>
    <source>
        <strain evidence="2">F2-12</strain>
    </source>
</reference>
<dbReference type="InterPro" id="IPR007352">
    <property type="entry name" value="DUF420"/>
</dbReference>
<comment type="caution">
    <text evidence="2">The sequence shown here is derived from an EMBL/GenBank/DDBJ whole genome shotgun (WGS) entry which is preliminary data.</text>
</comment>
<keyword evidence="1" id="KW-0472">Membrane</keyword>
<gene>
    <name evidence="2" type="ORF">KM295_12490</name>
</gene>
<evidence type="ECO:0000256" key="1">
    <source>
        <dbReference type="SAM" id="Phobius"/>
    </source>
</evidence>
<protein>
    <submittedName>
        <fullName evidence="2">DUF420 domain-containing protein</fullName>
    </submittedName>
</protein>
<organism evidence="2 3">
    <name type="scientific">Natronomonas aquatica</name>
    <dbReference type="NCBI Taxonomy" id="2841590"/>
    <lineage>
        <taxon>Archaea</taxon>
        <taxon>Methanobacteriati</taxon>
        <taxon>Methanobacteriota</taxon>
        <taxon>Stenosarchaea group</taxon>
        <taxon>Halobacteria</taxon>
        <taxon>Halobacteriales</taxon>
        <taxon>Natronomonadaceae</taxon>
        <taxon>Natronomonas</taxon>
    </lineage>
</organism>
<dbReference type="Proteomes" id="UP001139494">
    <property type="component" value="Unassembled WGS sequence"/>
</dbReference>
<proteinExistence type="predicted"/>
<dbReference type="EMBL" id="JAHLKM010000021">
    <property type="protein sequence ID" value="MCQ4334283.1"/>
    <property type="molecule type" value="Genomic_DNA"/>
</dbReference>